<gene>
    <name evidence="2" type="ORF">OAN307_c33750</name>
</gene>
<dbReference type="Proteomes" id="UP000005307">
    <property type="component" value="Chromosome"/>
</dbReference>
<evidence type="ECO:0000256" key="1">
    <source>
        <dbReference type="SAM" id="MobiDB-lite"/>
    </source>
</evidence>
<feature type="region of interest" description="Disordered" evidence="1">
    <location>
        <begin position="1"/>
        <end position="33"/>
    </location>
</feature>
<evidence type="ECO:0000313" key="2">
    <source>
        <dbReference type="EMBL" id="AGI68879.1"/>
    </source>
</evidence>
<dbReference type="AlphaFoldDB" id="M9R873"/>
<accession>M9R873</accession>
<evidence type="ECO:0000313" key="3">
    <source>
        <dbReference type="Proteomes" id="UP000005307"/>
    </source>
</evidence>
<dbReference type="STRING" id="391626.OAN307_c33750"/>
<name>M9R873_9RHOB</name>
<sequence>MKQQIQPEHEEQPQEDAAQSQVQPEQEELPEAETVISWMMNIWRRISGNG</sequence>
<proteinExistence type="predicted"/>
<dbReference type="KEGG" id="oat:OAN307_c33750"/>
<dbReference type="HOGENOM" id="CLU_3120511_0_0_5"/>
<dbReference type="EMBL" id="CP003740">
    <property type="protein sequence ID" value="AGI68879.1"/>
    <property type="molecule type" value="Genomic_DNA"/>
</dbReference>
<protein>
    <submittedName>
        <fullName evidence="2">Uncharacterized protein</fullName>
    </submittedName>
</protein>
<organism evidence="2 3">
    <name type="scientific">Octadecabacter antarcticus 307</name>
    <dbReference type="NCBI Taxonomy" id="391626"/>
    <lineage>
        <taxon>Bacteria</taxon>
        <taxon>Pseudomonadati</taxon>
        <taxon>Pseudomonadota</taxon>
        <taxon>Alphaproteobacteria</taxon>
        <taxon>Rhodobacterales</taxon>
        <taxon>Roseobacteraceae</taxon>
        <taxon>Octadecabacter</taxon>
    </lineage>
</organism>
<dbReference type="RefSeq" id="WP_015500856.1">
    <property type="nucleotide sequence ID" value="NC_020911.1"/>
</dbReference>
<keyword evidence="3" id="KW-1185">Reference proteome</keyword>
<reference evidence="2 3" key="1">
    <citation type="journal article" date="2013" name="PLoS ONE">
        <title>Poles Apart: Arctic and Antarctic Octadecabacter strains Share High Genome Plasticity and a New Type of Xanthorhodopsin.</title>
        <authorList>
            <person name="Vollmers J."/>
            <person name="Voget S."/>
            <person name="Dietrich S."/>
            <person name="Gollnow K."/>
            <person name="Smits M."/>
            <person name="Meyer K."/>
            <person name="Brinkhoff T."/>
            <person name="Simon M."/>
            <person name="Daniel R."/>
        </authorList>
    </citation>
    <scope>NUCLEOTIDE SEQUENCE [LARGE SCALE GENOMIC DNA]</scope>
    <source>
        <strain evidence="2 3">307</strain>
    </source>
</reference>